<keyword evidence="4" id="KW-1185">Reference proteome</keyword>
<evidence type="ECO:0000313" key="4">
    <source>
        <dbReference type="Proteomes" id="UP000319809"/>
    </source>
</evidence>
<feature type="compositionally biased region" description="Basic and acidic residues" evidence="1">
    <location>
        <begin position="130"/>
        <end position="210"/>
    </location>
</feature>
<sequence>MAGKSDLTLPVAISAGIHIGFIVILALGISFEDKPKQMQTAAASAPAVKAIVIDQQKVNERVEQLKKQKQDVAKQEKARQAELERKALEARRNREREQEKIKTLEIQRKQKEQETQKANDAAKAAQAKQLLEKDRADKAEVVRKQKEQEQKVAEDAAKQASEKRKQEEAAAKKAQEERQRADDERKRKEDAERKRKAEADAKARQEREMAEAMAAEQDSLSKTRNKQVLSEVEKYKAMIIATIQRNLVVDESMRGKSCRVFIRLAPDGFVTSSQTLDGDQVVCRAAKASINKAGRLPVSQEPAVYQQLKEINLTVSPEFN</sequence>
<feature type="compositionally biased region" description="Basic and acidic residues" evidence="1">
    <location>
        <begin position="86"/>
        <end position="117"/>
    </location>
</feature>
<dbReference type="GO" id="GO:0019534">
    <property type="term" value="F:toxin transmembrane transporter activity"/>
    <property type="evidence" value="ECO:0007669"/>
    <property type="project" value="InterPro"/>
</dbReference>
<evidence type="ECO:0000313" key="3">
    <source>
        <dbReference type="EMBL" id="QDE31672.1"/>
    </source>
</evidence>
<feature type="region of interest" description="Disordered" evidence="1">
    <location>
        <begin position="86"/>
        <end position="219"/>
    </location>
</feature>
<dbReference type="InterPro" id="IPR014161">
    <property type="entry name" value="Tol-Pal_TolA"/>
</dbReference>
<name>A0A4Y5YFV9_9GAMM</name>
<accession>A0A4Y5YFV9</accession>
<keyword evidence="2" id="KW-0472">Membrane</keyword>
<dbReference type="Gene3D" id="3.30.1150.10">
    <property type="match status" value="1"/>
</dbReference>
<dbReference type="RefSeq" id="WP_140234478.1">
    <property type="nucleotide sequence ID" value="NZ_CP041036.1"/>
</dbReference>
<dbReference type="AlphaFoldDB" id="A0A4Y5YFV9"/>
<proteinExistence type="predicted"/>
<feature type="transmembrane region" description="Helical" evidence="2">
    <location>
        <begin position="12"/>
        <end position="31"/>
    </location>
</feature>
<dbReference type="Proteomes" id="UP000319809">
    <property type="component" value="Chromosome"/>
</dbReference>
<reference evidence="3 4" key="1">
    <citation type="submission" date="2019-06" db="EMBL/GenBank/DDBJ databases">
        <title>The genome of Shewanella sp. SM1901.</title>
        <authorList>
            <person name="Cha Q."/>
        </authorList>
    </citation>
    <scope>NUCLEOTIDE SEQUENCE [LARGE SCALE GENOMIC DNA]</scope>
    <source>
        <strain evidence="3 4">SM1901</strain>
    </source>
</reference>
<dbReference type="NCBIfam" id="TIGR02794">
    <property type="entry name" value="tolA_full"/>
    <property type="match status" value="1"/>
</dbReference>
<dbReference type="Pfam" id="PF06519">
    <property type="entry name" value="TolA"/>
    <property type="match status" value="1"/>
</dbReference>
<dbReference type="GO" id="GO:0043213">
    <property type="term" value="P:bacteriocin transport"/>
    <property type="evidence" value="ECO:0007669"/>
    <property type="project" value="InterPro"/>
</dbReference>
<dbReference type="SUPFAM" id="SSF74653">
    <property type="entry name" value="TolA/TonB C-terminal domain"/>
    <property type="match status" value="1"/>
</dbReference>
<protein>
    <submittedName>
        <fullName evidence="3">Cell envelope integrity protein TolA</fullName>
    </submittedName>
</protein>
<keyword evidence="2" id="KW-0812">Transmembrane</keyword>
<evidence type="ECO:0000256" key="2">
    <source>
        <dbReference type="SAM" id="Phobius"/>
    </source>
</evidence>
<organism evidence="3 4">
    <name type="scientific">Shewanella polaris</name>
    <dbReference type="NCBI Taxonomy" id="2588449"/>
    <lineage>
        <taxon>Bacteria</taxon>
        <taxon>Pseudomonadati</taxon>
        <taxon>Pseudomonadota</taxon>
        <taxon>Gammaproteobacteria</taxon>
        <taxon>Alteromonadales</taxon>
        <taxon>Shewanellaceae</taxon>
        <taxon>Shewanella</taxon>
    </lineage>
</organism>
<dbReference type="GO" id="GO:0016020">
    <property type="term" value="C:membrane"/>
    <property type="evidence" value="ECO:0007669"/>
    <property type="project" value="InterPro"/>
</dbReference>
<dbReference type="EMBL" id="CP041036">
    <property type="protein sequence ID" value="QDE31672.1"/>
    <property type="molecule type" value="Genomic_DNA"/>
</dbReference>
<evidence type="ECO:0000256" key="1">
    <source>
        <dbReference type="SAM" id="MobiDB-lite"/>
    </source>
</evidence>
<gene>
    <name evidence="3" type="primary">tolA</name>
    <name evidence="3" type="ORF">FH971_12270</name>
</gene>
<dbReference type="KEGG" id="spol:FH971_12270"/>
<feature type="compositionally biased region" description="Low complexity" evidence="1">
    <location>
        <begin position="118"/>
        <end position="129"/>
    </location>
</feature>
<keyword evidence="2" id="KW-1133">Transmembrane helix</keyword>